<dbReference type="Pfam" id="PF00512">
    <property type="entry name" value="HisKA"/>
    <property type="match status" value="1"/>
</dbReference>
<keyword evidence="3" id="KW-0597">Phosphoprotein</keyword>
<gene>
    <name evidence="9" type="ORF">N789_07415</name>
</gene>
<organism evidence="9 10">
    <name type="scientific">Arenimonas oryziterrae DSM 21050 = YC6267</name>
    <dbReference type="NCBI Taxonomy" id="1121015"/>
    <lineage>
        <taxon>Bacteria</taxon>
        <taxon>Pseudomonadati</taxon>
        <taxon>Pseudomonadota</taxon>
        <taxon>Gammaproteobacteria</taxon>
        <taxon>Lysobacterales</taxon>
        <taxon>Lysobacteraceae</taxon>
        <taxon>Arenimonas</taxon>
    </lineage>
</organism>
<evidence type="ECO:0000256" key="6">
    <source>
        <dbReference type="ARBA" id="ARBA00023012"/>
    </source>
</evidence>
<dbReference type="STRING" id="1121015.GCA_000420545_01934"/>
<proteinExistence type="predicted"/>
<comment type="catalytic activity">
    <reaction evidence="1">
        <text>ATP + protein L-histidine = ADP + protein N-phospho-L-histidine.</text>
        <dbReference type="EC" id="2.7.13.3"/>
    </reaction>
</comment>
<dbReference type="PROSITE" id="PS50885">
    <property type="entry name" value="HAMP"/>
    <property type="match status" value="1"/>
</dbReference>
<dbReference type="InterPro" id="IPR050428">
    <property type="entry name" value="TCS_sensor_his_kinase"/>
</dbReference>
<keyword evidence="4" id="KW-0808">Transferase</keyword>
<dbReference type="PANTHER" id="PTHR45436:SF16">
    <property type="entry name" value="HISTIDINE KINASE"/>
    <property type="match status" value="1"/>
</dbReference>
<keyword evidence="7" id="KW-0812">Transmembrane</keyword>
<feature type="transmembrane region" description="Helical" evidence="7">
    <location>
        <begin position="135"/>
        <end position="159"/>
    </location>
</feature>
<evidence type="ECO:0000256" key="3">
    <source>
        <dbReference type="ARBA" id="ARBA00022553"/>
    </source>
</evidence>
<dbReference type="PATRIC" id="fig|1121015.4.peg.971"/>
<reference evidence="9 10" key="1">
    <citation type="submission" date="2013-09" db="EMBL/GenBank/DDBJ databases">
        <title>Genome sequencing of Arenimonas oryziterrae.</title>
        <authorList>
            <person name="Chen F."/>
            <person name="Wang G."/>
        </authorList>
    </citation>
    <scope>NUCLEOTIDE SEQUENCE [LARGE SCALE GENOMIC DNA]</scope>
    <source>
        <strain evidence="9 10">YC6267</strain>
    </source>
</reference>
<dbReference type="SUPFAM" id="SSF47384">
    <property type="entry name" value="Homodimeric domain of signal transducing histidine kinase"/>
    <property type="match status" value="1"/>
</dbReference>
<keyword evidence="5" id="KW-0418">Kinase</keyword>
<dbReference type="Gene3D" id="1.10.287.130">
    <property type="match status" value="1"/>
</dbReference>
<keyword evidence="7" id="KW-1133">Transmembrane helix</keyword>
<name>A0A091B013_9GAMM</name>
<evidence type="ECO:0000256" key="2">
    <source>
        <dbReference type="ARBA" id="ARBA00012438"/>
    </source>
</evidence>
<dbReference type="OrthoDB" id="9121563at2"/>
<dbReference type="CDD" id="cd00082">
    <property type="entry name" value="HisKA"/>
    <property type="match status" value="1"/>
</dbReference>
<dbReference type="RefSeq" id="WP_022969549.1">
    <property type="nucleotide sequence ID" value="NZ_ATVD01000003.1"/>
</dbReference>
<dbReference type="Proteomes" id="UP000029385">
    <property type="component" value="Unassembled WGS sequence"/>
</dbReference>
<dbReference type="AlphaFoldDB" id="A0A091B013"/>
<dbReference type="InterPro" id="IPR003660">
    <property type="entry name" value="HAMP_dom"/>
</dbReference>
<keyword evidence="10" id="KW-1185">Reference proteome</keyword>
<evidence type="ECO:0000313" key="9">
    <source>
        <dbReference type="EMBL" id="KFN44239.1"/>
    </source>
</evidence>
<feature type="domain" description="HAMP" evidence="8">
    <location>
        <begin position="160"/>
        <end position="213"/>
    </location>
</feature>
<evidence type="ECO:0000256" key="5">
    <source>
        <dbReference type="ARBA" id="ARBA00022777"/>
    </source>
</evidence>
<evidence type="ECO:0000256" key="4">
    <source>
        <dbReference type="ARBA" id="ARBA00022679"/>
    </source>
</evidence>
<dbReference type="InterPro" id="IPR036097">
    <property type="entry name" value="HisK_dim/P_sf"/>
</dbReference>
<dbReference type="EC" id="2.7.13.3" evidence="2"/>
<evidence type="ECO:0000259" key="8">
    <source>
        <dbReference type="PROSITE" id="PS50885"/>
    </source>
</evidence>
<accession>A0A091B013</accession>
<dbReference type="eggNOG" id="COG0642">
    <property type="taxonomic scope" value="Bacteria"/>
</dbReference>
<comment type="caution">
    <text evidence="9">The sequence shown here is derived from an EMBL/GenBank/DDBJ whole genome shotgun (WGS) entry which is preliminary data.</text>
</comment>
<dbReference type="SMART" id="SM00388">
    <property type="entry name" value="HisKA"/>
    <property type="match status" value="1"/>
</dbReference>
<dbReference type="InterPro" id="IPR003661">
    <property type="entry name" value="HisK_dim/P_dom"/>
</dbReference>
<sequence length="420" mass="45313">MTARSPRSLRWRVTMAATGLGLVLSLLFTAVTVFVAEEYEDTLVGELLEGQAQDYSLRLAVDPMTPLPQSHRLSGYLRRTDGSGTIPPELLGLAPGFYDDDPRLPPGIHAGVYDIDQGRLYFAIDLSDIEATERLLAMFVAAVFVIGTAFSAWLGWFLAGASLAPVRRLAGAVDALSVMPERTQLASAVGADELGRLASAIDDYQGRLVDADANERRFFADASHELRTPIAVVRGVTEVILDDDAVSLGMRQRLGRLDRGIGELTMLLDVLLGLARRRERVIEAVPAQAVIEESLATLTALTGNADLQVQNNVSGTWQVPQREAVLVLQGVLRRLLVPEAAGRLQIDREGQALSLRFSPRQATTTAPPDAPARSDTGLGLTLVSRLAEALGWRIEEVVEVPGLRHVRILLPVAALDAAAP</sequence>
<evidence type="ECO:0000256" key="7">
    <source>
        <dbReference type="SAM" id="Phobius"/>
    </source>
</evidence>
<keyword evidence="7" id="KW-0472">Membrane</keyword>
<keyword evidence="6" id="KW-0902">Two-component regulatory system</keyword>
<dbReference type="GO" id="GO:0000155">
    <property type="term" value="F:phosphorelay sensor kinase activity"/>
    <property type="evidence" value="ECO:0007669"/>
    <property type="project" value="InterPro"/>
</dbReference>
<protein>
    <recommendedName>
        <fullName evidence="2">histidine kinase</fullName>
        <ecNumber evidence="2">2.7.13.3</ecNumber>
    </recommendedName>
</protein>
<dbReference type="GO" id="GO:0005886">
    <property type="term" value="C:plasma membrane"/>
    <property type="evidence" value="ECO:0007669"/>
    <property type="project" value="TreeGrafter"/>
</dbReference>
<evidence type="ECO:0000313" key="10">
    <source>
        <dbReference type="Proteomes" id="UP000029385"/>
    </source>
</evidence>
<dbReference type="PANTHER" id="PTHR45436">
    <property type="entry name" value="SENSOR HISTIDINE KINASE YKOH"/>
    <property type="match status" value="1"/>
</dbReference>
<dbReference type="Gene3D" id="6.10.340.10">
    <property type="match status" value="1"/>
</dbReference>
<evidence type="ECO:0000256" key="1">
    <source>
        <dbReference type="ARBA" id="ARBA00000085"/>
    </source>
</evidence>
<dbReference type="EMBL" id="AVCI01000003">
    <property type="protein sequence ID" value="KFN44239.1"/>
    <property type="molecule type" value="Genomic_DNA"/>
</dbReference>